<proteinExistence type="predicted"/>
<evidence type="ECO:0000259" key="1">
    <source>
        <dbReference type="Pfam" id="PF13539"/>
    </source>
</evidence>
<gene>
    <name evidence="2" type="ORF">KEU06_00010</name>
</gene>
<dbReference type="EMBL" id="JAGWCR010000001">
    <property type="protein sequence ID" value="MBS3647010.1"/>
    <property type="molecule type" value="Genomic_DNA"/>
</dbReference>
<protein>
    <submittedName>
        <fullName evidence="2">M15 family metallopeptidase</fullName>
    </submittedName>
</protein>
<dbReference type="AlphaFoldDB" id="A0A942DXZ9"/>
<feature type="domain" description="Peptidase M15C" evidence="1">
    <location>
        <begin position="74"/>
        <end position="133"/>
    </location>
</feature>
<dbReference type="Pfam" id="PF13539">
    <property type="entry name" value="Peptidase_M15_4"/>
    <property type="match status" value="1"/>
</dbReference>
<dbReference type="CDD" id="cd14845">
    <property type="entry name" value="L-Ala-D-Glu_peptidase_like"/>
    <property type="match status" value="1"/>
</dbReference>
<sequence>MSAGAGNQSTKVSKDLSLLAPKFAEAVREAIEECRASGLDAMVYEAYRSQALQALYYARGRTIIPPKHTVTNATTNLHSWHGYGLAVDVVHRTKFWKPEGGEHWFQRVAEIFKQHSCSWGGDWTKPDTPHFQWHRCKASPSVKARKLIMTGGPEAVWRAVGAD</sequence>
<dbReference type="Proteomes" id="UP000680348">
    <property type="component" value="Unassembled WGS sequence"/>
</dbReference>
<dbReference type="RefSeq" id="WP_188252586.1">
    <property type="nucleotide sequence ID" value="NZ_JABVCF010000001.1"/>
</dbReference>
<dbReference type="InterPro" id="IPR009045">
    <property type="entry name" value="Zn_M74/Hedgehog-like"/>
</dbReference>
<evidence type="ECO:0000313" key="2">
    <source>
        <dbReference type="EMBL" id="MBS3647010.1"/>
    </source>
</evidence>
<name>A0A942DXZ9_9HYPH</name>
<reference evidence="2" key="1">
    <citation type="submission" date="2021-04" db="EMBL/GenBank/DDBJ databases">
        <title>Pseudaminobacter soli sp. nov., isolated from paddy soil contaminated by heavy metals.</title>
        <authorList>
            <person name="Zhang K."/>
        </authorList>
    </citation>
    <scope>NUCLEOTIDE SEQUENCE</scope>
    <source>
        <strain evidence="2">19-2017</strain>
    </source>
</reference>
<dbReference type="GO" id="GO:0008233">
    <property type="term" value="F:peptidase activity"/>
    <property type="evidence" value="ECO:0007669"/>
    <property type="project" value="InterPro"/>
</dbReference>
<dbReference type="SUPFAM" id="SSF55166">
    <property type="entry name" value="Hedgehog/DD-peptidase"/>
    <property type="match status" value="1"/>
</dbReference>
<keyword evidence="3" id="KW-1185">Reference proteome</keyword>
<evidence type="ECO:0000313" key="3">
    <source>
        <dbReference type="Proteomes" id="UP000680348"/>
    </source>
</evidence>
<organism evidence="2 3">
    <name type="scientific">Pseudaminobacter soli</name>
    <name type="common">ex Zhang et al. 2022</name>
    <dbReference type="NCBI Taxonomy" id="2831468"/>
    <lineage>
        <taxon>Bacteria</taxon>
        <taxon>Pseudomonadati</taxon>
        <taxon>Pseudomonadota</taxon>
        <taxon>Alphaproteobacteria</taxon>
        <taxon>Hyphomicrobiales</taxon>
        <taxon>Phyllobacteriaceae</taxon>
        <taxon>Pseudaminobacter</taxon>
    </lineage>
</organism>
<dbReference type="InterPro" id="IPR039561">
    <property type="entry name" value="Peptidase_M15C"/>
</dbReference>
<accession>A0A942DXZ9</accession>
<comment type="caution">
    <text evidence="2">The sequence shown here is derived from an EMBL/GenBank/DDBJ whole genome shotgun (WGS) entry which is preliminary data.</text>
</comment>
<dbReference type="Gene3D" id="3.30.1380.10">
    <property type="match status" value="1"/>
</dbReference>